<dbReference type="InterPro" id="IPR027640">
    <property type="entry name" value="Kinesin-like_fam"/>
</dbReference>
<organism evidence="8 9">
    <name type="scientific">Pelagomonas calceolata</name>
    <dbReference type="NCBI Taxonomy" id="35677"/>
    <lineage>
        <taxon>Eukaryota</taxon>
        <taxon>Sar</taxon>
        <taxon>Stramenopiles</taxon>
        <taxon>Ochrophyta</taxon>
        <taxon>Pelagophyceae</taxon>
        <taxon>Pelagomonadales</taxon>
        <taxon>Pelagomonadaceae</taxon>
        <taxon>Pelagomonas</taxon>
    </lineage>
</organism>
<dbReference type="InterPro" id="IPR001752">
    <property type="entry name" value="Kinesin_motor_dom"/>
</dbReference>
<dbReference type="GO" id="GO:0008017">
    <property type="term" value="F:microtubule binding"/>
    <property type="evidence" value="ECO:0007669"/>
    <property type="project" value="InterPro"/>
</dbReference>
<feature type="compositionally biased region" description="Basic and acidic residues" evidence="6">
    <location>
        <begin position="152"/>
        <end position="162"/>
    </location>
</feature>
<feature type="compositionally biased region" description="Basic and acidic residues" evidence="6">
    <location>
        <begin position="81"/>
        <end position="95"/>
    </location>
</feature>
<proteinExistence type="inferred from homology"/>
<accession>A0A8J2S6G6</accession>
<feature type="coiled-coil region" evidence="5">
    <location>
        <begin position="187"/>
        <end position="320"/>
    </location>
</feature>
<keyword evidence="1 3" id="KW-0547">Nucleotide-binding</keyword>
<dbReference type="PROSITE" id="PS00411">
    <property type="entry name" value="KINESIN_MOTOR_1"/>
    <property type="match status" value="1"/>
</dbReference>
<comment type="caution">
    <text evidence="8">The sequence shown here is derived from an EMBL/GenBank/DDBJ whole genome shotgun (WGS) entry which is preliminary data.</text>
</comment>
<dbReference type="Gene3D" id="3.40.850.10">
    <property type="entry name" value="Kinesin motor domain"/>
    <property type="match status" value="1"/>
</dbReference>
<evidence type="ECO:0000256" key="2">
    <source>
        <dbReference type="ARBA" id="ARBA00022840"/>
    </source>
</evidence>
<dbReference type="SMART" id="SM00129">
    <property type="entry name" value="KISc"/>
    <property type="match status" value="1"/>
</dbReference>
<comment type="similarity">
    <text evidence="3 4">Belongs to the TRAFAC class myosin-kinesin ATPase superfamily. Kinesin family.</text>
</comment>
<keyword evidence="2 3" id="KW-0067">ATP-binding</keyword>
<dbReference type="GO" id="GO:0003777">
    <property type="term" value="F:microtubule motor activity"/>
    <property type="evidence" value="ECO:0007669"/>
    <property type="project" value="InterPro"/>
</dbReference>
<keyword evidence="9" id="KW-1185">Reference proteome</keyword>
<evidence type="ECO:0000256" key="5">
    <source>
        <dbReference type="SAM" id="Coils"/>
    </source>
</evidence>
<dbReference type="InterPro" id="IPR027417">
    <property type="entry name" value="P-loop_NTPase"/>
</dbReference>
<dbReference type="GO" id="GO:0005874">
    <property type="term" value="C:microtubule"/>
    <property type="evidence" value="ECO:0007669"/>
    <property type="project" value="UniProtKB-KW"/>
</dbReference>
<evidence type="ECO:0000256" key="6">
    <source>
        <dbReference type="SAM" id="MobiDB-lite"/>
    </source>
</evidence>
<keyword evidence="5" id="KW-0175">Coiled coil</keyword>
<dbReference type="Pfam" id="PF00225">
    <property type="entry name" value="Kinesin"/>
    <property type="match status" value="1"/>
</dbReference>
<dbReference type="InterPro" id="IPR036961">
    <property type="entry name" value="Kinesin_motor_dom_sf"/>
</dbReference>
<dbReference type="PANTHER" id="PTHR47972">
    <property type="entry name" value="KINESIN-LIKE PROTEIN KLP-3"/>
    <property type="match status" value="1"/>
</dbReference>
<keyword evidence="4" id="KW-0493">Microtubule</keyword>
<name>A0A8J2S6G6_9STRA</name>
<protein>
    <recommendedName>
        <fullName evidence="4">Kinesin-like protein</fullName>
    </recommendedName>
</protein>
<reference evidence="8" key="1">
    <citation type="submission" date="2021-11" db="EMBL/GenBank/DDBJ databases">
        <authorList>
            <consortium name="Genoscope - CEA"/>
            <person name="William W."/>
        </authorList>
    </citation>
    <scope>NUCLEOTIDE SEQUENCE</scope>
</reference>
<dbReference type="InterPro" id="IPR019821">
    <property type="entry name" value="Kinesin_motor_CS"/>
</dbReference>
<dbReference type="PANTHER" id="PTHR47972:SF28">
    <property type="entry name" value="KINESIN-LIKE PROTEIN KLP-3"/>
    <property type="match status" value="1"/>
</dbReference>
<keyword evidence="3 4" id="KW-0505">Motor protein</keyword>
<gene>
    <name evidence="8" type="ORF">PECAL_1P27450</name>
</gene>
<sequence length="748" mass="81974">MPTPLGASNLPPPPPRVKSPPRSSSTAAETTTSAEKAEPMEAPHTQGVARAISVRKVQFDDASTTRDSWLSPLGDDDGVDDLAKELERQATRAERQAASAQAQTDSLSPVPVKRLLPHRGTLTPRDLESRESKRHVAALRLQTLLHHRRAEKAREKTAQLERLRRRARSPRSPPPSPYRDAEALQLVQKAEAESVEARRARVEAEAARDRARAAQRQAQDEVEALSERVAQLERAQAEAHQRAQADEASRTAALEARLHALEDADARAASALRERDAARADAERRAAEQLRREADAAVAVERAERARSEAQAHADAMSSRIDGLAQAREAAEALAKTKAEEAVIAQRLERNADARAKAATKEAEACRDAFDRDRKLWDGVRRRLHNRVVELQGNIRVFVRVRPALTVGSKVSSDEAVSCPPSRANSSGDEVEVPEDVAFGGPPRKARTFRFAYDRVLGPQTNQLGVFDAVRPFCQSALDGYKVCIFAYGQTGSGKTHTMLGPPVGGNEDDAGILQRSLGLVFDGVAHLEQTQDWKFELSVEMLEIYLDGVYDLLGDSTEKLTVRETLDEDIVVENLTRRKVECAEDADQILRAASRNRHTAATNSNKTSSRSHCLFALRITGTNGIETREGVLNLVDLAGSERLHVSGSGADPQLLREAKFINSSLSTLGTVVGALAKKDRSHVPYRDSRLTFLLRPSLCGDAKCLAIFNLAPERAHLRESLSTLRFGQKVTKCAPSQKCAKCGHQLK</sequence>
<dbReference type="GO" id="GO:0007018">
    <property type="term" value="P:microtubule-based movement"/>
    <property type="evidence" value="ECO:0007669"/>
    <property type="project" value="InterPro"/>
</dbReference>
<feature type="binding site" evidence="3">
    <location>
        <begin position="489"/>
        <end position="496"/>
    </location>
    <ligand>
        <name>ATP</name>
        <dbReference type="ChEBI" id="CHEBI:30616"/>
    </ligand>
</feature>
<dbReference type="EMBL" id="CAKKNE010000001">
    <property type="protein sequence ID" value="CAH0366263.1"/>
    <property type="molecule type" value="Genomic_DNA"/>
</dbReference>
<dbReference type="PROSITE" id="PS50067">
    <property type="entry name" value="KINESIN_MOTOR_2"/>
    <property type="match status" value="1"/>
</dbReference>
<feature type="region of interest" description="Disordered" evidence="6">
    <location>
        <begin position="413"/>
        <end position="439"/>
    </location>
</feature>
<dbReference type="PRINTS" id="PR00380">
    <property type="entry name" value="KINESINHEAVY"/>
</dbReference>
<feature type="domain" description="Kinesin motor" evidence="7">
    <location>
        <begin position="394"/>
        <end position="734"/>
    </location>
</feature>
<evidence type="ECO:0000256" key="1">
    <source>
        <dbReference type="ARBA" id="ARBA00022741"/>
    </source>
</evidence>
<evidence type="ECO:0000256" key="4">
    <source>
        <dbReference type="RuleBase" id="RU000394"/>
    </source>
</evidence>
<dbReference type="Proteomes" id="UP000789595">
    <property type="component" value="Unassembled WGS sequence"/>
</dbReference>
<dbReference type="AlphaFoldDB" id="A0A8J2S6G6"/>
<dbReference type="GO" id="GO:0005524">
    <property type="term" value="F:ATP binding"/>
    <property type="evidence" value="ECO:0007669"/>
    <property type="project" value="UniProtKB-UniRule"/>
</dbReference>
<evidence type="ECO:0000313" key="9">
    <source>
        <dbReference type="Proteomes" id="UP000789595"/>
    </source>
</evidence>
<dbReference type="SUPFAM" id="SSF52540">
    <property type="entry name" value="P-loop containing nucleoside triphosphate hydrolases"/>
    <property type="match status" value="1"/>
</dbReference>
<feature type="region of interest" description="Disordered" evidence="6">
    <location>
        <begin position="147"/>
        <end position="180"/>
    </location>
</feature>
<dbReference type="OrthoDB" id="3176171at2759"/>
<feature type="compositionally biased region" description="Low complexity" evidence="6">
    <location>
        <begin position="20"/>
        <end position="34"/>
    </location>
</feature>
<feature type="region of interest" description="Disordered" evidence="6">
    <location>
        <begin position="1"/>
        <end position="134"/>
    </location>
</feature>
<evidence type="ECO:0000313" key="8">
    <source>
        <dbReference type="EMBL" id="CAH0366263.1"/>
    </source>
</evidence>
<evidence type="ECO:0000256" key="3">
    <source>
        <dbReference type="PROSITE-ProRule" id="PRU00283"/>
    </source>
</evidence>
<evidence type="ECO:0000259" key="7">
    <source>
        <dbReference type="PROSITE" id="PS50067"/>
    </source>
</evidence>